<keyword evidence="2" id="KW-1185">Reference proteome</keyword>
<proteinExistence type="predicted"/>
<dbReference type="EMBL" id="LFDV01000001">
    <property type="protein sequence ID" value="KTB49290.1"/>
    <property type="molecule type" value="Genomic_DNA"/>
</dbReference>
<dbReference type="STRING" id="1217799.DEALK_02030"/>
<protein>
    <recommendedName>
        <fullName evidence="3">Mycothiol-dependent maleylpyruvate isomerase metal-binding domain-containing protein</fullName>
    </recommendedName>
</protein>
<evidence type="ECO:0008006" key="3">
    <source>
        <dbReference type="Google" id="ProtNLM"/>
    </source>
</evidence>
<dbReference type="AlphaFoldDB" id="A0A0W0GL50"/>
<dbReference type="OrthoDB" id="162566at2"/>
<organism evidence="1 2">
    <name type="scientific">Dehalogenimonas alkenigignens</name>
    <dbReference type="NCBI Taxonomy" id="1217799"/>
    <lineage>
        <taxon>Bacteria</taxon>
        <taxon>Bacillati</taxon>
        <taxon>Chloroflexota</taxon>
        <taxon>Dehalococcoidia</taxon>
        <taxon>Dehalococcoidales</taxon>
        <taxon>Dehalococcoidaceae</taxon>
        <taxon>Dehalogenimonas</taxon>
    </lineage>
</organism>
<evidence type="ECO:0000313" key="1">
    <source>
        <dbReference type="EMBL" id="KTB49290.1"/>
    </source>
</evidence>
<evidence type="ECO:0000313" key="2">
    <source>
        <dbReference type="Proteomes" id="UP000053947"/>
    </source>
</evidence>
<comment type="caution">
    <text evidence="1">The sequence shown here is derived from an EMBL/GenBank/DDBJ whole genome shotgun (WGS) entry which is preliminary data.</text>
</comment>
<dbReference type="Gene3D" id="1.20.120.450">
    <property type="entry name" value="dinb family like domain"/>
    <property type="match status" value="1"/>
</dbReference>
<reference evidence="1 2" key="1">
    <citation type="submission" date="2015-06" db="EMBL/GenBank/DDBJ databases">
        <title>Genome sequence of the organohalide-respiring Dehalogenimonas alkenigignens type strain (IP3-3T).</title>
        <authorList>
            <person name="Key T.A."/>
            <person name="Richmond D.P."/>
            <person name="Bowman K.S."/>
            <person name="Cho Y.-J."/>
            <person name="Chun J."/>
            <person name="da Costa M.S."/>
            <person name="Rainey F.A."/>
            <person name="Moe W.M."/>
        </authorList>
    </citation>
    <scope>NUCLEOTIDE SEQUENCE [LARGE SCALE GENOMIC DNA]</scope>
    <source>
        <strain evidence="1 2">IP3-3</strain>
    </source>
</reference>
<gene>
    <name evidence="1" type="ORF">DEALK_02030</name>
</gene>
<dbReference type="InterPro" id="IPR034660">
    <property type="entry name" value="DinB/YfiT-like"/>
</dbReference>
<dbReference type="RefSeq" id="WP_058437868.1">
    <property type="nucleotide sequence ID" value="NZ_KQ758903.1"/>
</dbReference>
<sequence>MNMETVVEMIRMDRVEWDLLTGILDDHPHHNLHGSGSPWTSRDVYAHLARWISYSNNDMEACCAGREISPPIENIEEMNSGWHQEDSRMTLAEARQKAHDAFNRRILIIQSIRPDRWNKDLEKIARYDGVGHLSAHRSYINI</sequence>
<dbReference type="Proteomes" id="UP000053947">
    <property type="component" value="Unassembled WGS sequence"/>
</dbReference>
<name>A0A0W0GL50_9CHLR</name>
<accession>A0A0W0GL50</accession>